<name>A0AAF0D188_ODILC</name>
<gene>
    <name evidence="9 10" type="primary">psmB</name>
    <name evidence="10" type="ORF">OdinLCB4_004630</name>
</gene>
<dbReference type="PROSITE" id="PS51476">
    <property type="entry name" value="PROTEASOME_BETA_2"/>
    <property type="match status" value="1"/>
</dbReference>
<evidence type="ECO:0000256" key="5">
    <source>
        <dbReference type="ARBA" id="ARBA00022801"/>
    </source>
</evidence>
<keyword evidence="4 9" id="KW-0888">Threonine protease</keyword>
<evidence type="ECO:0000256" key="8">
    <source>
        <dbReference type="ARBA" id="ARBA00023145"/>
    </source>
</evidence>
<dbReference type="PRINTS" id="PR00141">
    <property type="entry name" value="PROTEASOME"/>
</dbReference>
<reference evidence="10" key="1">
    <citation type="journal article" date="2017" name="Nature">
        <title>Asgard archaea illuminate the origin of eukaryotic cellular complexity.</title>
        <authorList>
            <person name="Zaremba-Niedzwiedzka K."/>
            <person name="Caceres E.F."/>
            <person name="Saw J.H."/>
            <person name="Backstrom D."/>
            <person name="Juzokaite L."/>
            <person name="Vancaester E."/>
            <person name="Seitz K.W."/>
            <person name="Anantharaman K."/>
            <person name="Starnawski P."/>
            <person name="Kjeldsen K.U."/>
            <person name="Scott M.B."/>
            <person name="Nunoura T."/>
            <person name="Banfield J.F."/>
            <person name="Schramm A."/>
            <person name="Baker B.J."/>
            <person name="Spang A."/>
            <person name="Ettema T.J.G."/>
        </authorList>
    </citation>
    <scope>NUCLEOTIDE SEQUENCE</scope>
    <source>
        <strain evidence="10">LCB_4</strain>
    </source>
</reference>
<evidence type="ECO:0000256" key="9">
    <source>
        <dbReference type="HAMAP-Rule" id="MF_02113"/>
    </source>
</evidence>
<comment type="activity regulation">
    <text evidence="9">The formation of the proteasomal ATPase PAN-20S proteasome complex, via the docking of the C-termini of PAN into the intersubunit pockets in the alpha-rings, triggers opening of the gate for substrate entry. Interconversion between the open-gate and close-gate conformations leads to a dynamic regulation of the 20S proteasome proteolysis activity.</text>
</comment>
<dbReference type="Proteomes" id="UP000186851">
    <property type="component" value="Chromosome"/>
</dbReference>
<evidence type="ECO:0000256" key="2">
    <source>
        <dbReference type="ARBA" id="ARBA00022490"/>
    </source>
</evidence>
<dbReference type="GO" id="GO:0010498">
    <property type="term" value="P:proteasomal protein catabolic process"/>
    <property type="evidence" value="ECO:0007669"/>
    <property type="project" value="UniProtKB-UniRule"/>
</dbReference>
<dbReference type="InterPro" id="IPR016050">
    <property type="entry name" value="Proteasome_bsu_CS"/>
</dbReference>
<accession>A0AAF0D188</accession>
<dbReference type="InterPro" id="IPR000243">
    <property type="entry name" value="Pept_T1A_subB"/>
</dbReference>
<keyword evidence="7 9" id="KW-0647">Proteasome</keyword>
<evidence type="ECO:0000313" key="11">
    <source>
        <dbReference type="Proteomes" id="UP000186851"/>
    </source>
</evidence>
<keyword evidence="2 9" id="KW-0963">Cytoplasm</keyword>
<dbReference type="PROSITE" id="PS00854">
    <property type="entry name" value="PROTEASOME_BETA_1"/>
    <property type="match status" value="1"/>
</dbReference>
<keyword evidence="3 9" id="KW-0645">Protease</keyword>
<comment type="function">
    <text evidence="9">Component of the proteasome core, a large protease complex with broad specificity involved in protein degradation.</text>
</comment>
<feature type="chain" id="PRO_5041757008" description="Proteasome subunit beta" evidence="9">
    <location>
        <begin position="12"/>
        <end position="203"/>
    </location>
</feature>
<evidence type="ECO:0000256" key="4">
    <source>
        <dbReference type="ARBA" id="ARBA00022698"/>
    </source>
</evidence>
<evidence type="ECO:0000313" key="10">
    <source>
        <dbReference type="EMBL" id="WEU39769.1"/>
    </source>
</evidence>
<dbReference type="HAMAP" id="MF_02113_A">
    <property type="entry name" value="Proteasome_B_A"/>
    <property type="match status" value="1"/>
</dbReference>
<protein>
    <recommendedName>
        <fullName evidence="9">Proteasome subunit beta</fullName>
        <ecNumber evidence="9">3.4.25.1</ecNumber>
    </recommendedName>
    <alternativeName>
        <fullName evidence="9">20S proteasome beta subunit</fullName>
    </alternativeName>
    <alternativeName>
        <fullName evidence="9">Proteasome core protein PsmB</fullName>
    </alternativeName>
</protein>
<dbReference type="InterPro" id="IPR001353">
    <property type="entry name" value="Proteasome_sua/b"/>
</dbReference>
<dbReference type="GO" id="GO:0005737">
    <property type="term" value="C:cytoplasm"/>
    <property type="evidence" value="ECO:0007669"/>
    <property type="project" value="UniProtKB-SubCell"/>
</dbReference>
<comment type="caution">
    <text evidence="9">Lacks conserved residue(s) required for the propagation of feature annotation.</text>
</comment>
<dbReference type="EC" id="3.4.25.1" evidence="9"/>
<keyword evidence="8 9" id="KW-0865">Zymogen</keyword>
<dbReference type="InterPro" id="IPR029055">
    <property type="entry name" value="Ntn_hydrolases_N"/>
</dbReference>
<feature type="propeptide" id="PRO_5041757007" description="Removed in mature form; by autocatalysis" evidence="9">
    <location>
        <begin position="1"/>
        <end position="11"/>
    </location>
</feature>
<dbReference type="Pfam" id="PF00227">
    <property type="entry name" value="Proteasome"/>
    <property type="match status" value="1"/>
</dbReference>
<evidence type="ECO:0000256" key="3">
    <source>
        <dbReference type="ARBA" id="ARBA00022670"/>
    </source>
</evidence>
<dbReference type="Gene3D" id="3.60.20.10">
    <property type="entry name" value="Glutamine Phosphoribosylpyrophosphate, subunit 1, domain 1"/>
    <property type="match status" value="1"/>
</dbReference>
<comment type="similarity">
    <text evidence="9">Belongs to the peptidase T1B family.</text>
</comment>
<dbReference type="EMBL" id="CP091871">
    <property type="protein sequence ID" value="WEU39769.1"/>
    <property type="molecule type" value="Genomic_DNA"/>
</dbReference>
<dbReference type="NCBIfam" id="TIGR03634">
    <property type="entry name" value="arc_protsome_B"/>
    <property type="match status" value="1"/>
</dbReference>
<proteinExistence type="inferred from homology"/>
<evidence type="ECO:0000256" key="6">
    <source>
        <dbReference type="ARBA" id="ARBA00022813"/>
    </source>
</evidence>
<dbReference type="PANTHER" id="PTHR32194">
    <property type="entry name" value="METALLOPROTEASE TLDD"/>
    <property type="match status" value="1"/>
</dbReference>
<organism evidence="10 11">
    <name type="scientific">Odinarchaeota yellowstonii (strain LCB_4)</name>
    <dbReference type="NCBI Taxonomy" id="1841599"/>
    <lineage>
        <taxon>Archaea</taxon>
        <taxon>Promethearchaeati</taxon>
        <taxon>Candidatus Odinarchaeota</taxon>
        <taxon>Candidatus Odinarchaeia</taxon>
        <taxon>Candidatus Odinarchaeales</taxon>
        <taxon>Candidatus Odinarchaeaceae</taxon>
        <taxon>Candidatus Odinarchaeum</taxon>
    </lineage>
</organism>
<keyword evidence="6 9" id="KW-0068">Autocatalytic cleavage</keyword>
<evidence type="ECO:0000256" key="1">
    <source>
        <dbReference type="ARBA" id="ARBA00001198"/>
    </source>
</evidence>
<evidence type="ECO:0000256" key="7">
    <source>
        <dbReference type="ARBA" id="ARBA00022942"/>
    </source>
</evidence>
<dbReference type="InterPro" id="IPR019983">
    <property type="entry name" value="Pept_T1A_Psome_bsu_arc"/>
</dbReference>
<keyword evidence="5 9" id="KW-0378">Hydrolase</keyword>
<comment type="catalytic activity">
    <reaction evidence="1 9">
        <text>Cleavage of peptide bonds with very broad specificity.</text>
        <dbReference type="EC" id="3.4.25.1"/>
    </reaction>
</comment>
<reference evidence="10" key="2">
    <citation type="journal article" date="2022" name="Nat. Microbiol.">
        <title>A closed Candidatus Odinarchaeum chromosome exposes Asgard archaeal viruses.</title>
        <authorList>
            <person name="Tamarit D."/>
            <person name="Caceres E.F."/>
            <person name="Krupovic M."/>
            <person name="Nijland R."/>
            <person name="Eme L."/>
            <person name="Robinson N.P."/>
            <person name="Ettema T.J.G."/>
        </authorList>
    </citation>
    <scope>NUCLEOTIDE SEQUENCE</scope>
    <source>
        <strain evidence="10">LCB_4</strain>
    </source>
</reference>
<dbReference type="AlphaFoldDB" id="A0AAF0D188"/>
<dbReference type="SUPFAM" id="SSF56235">
    <property type="entry name" value="N-terminal nucleophile aminohydrolases (Ntn hydrolases)"/>
    <property type="match status" value="1"/>
</dbReference>
<dbReference type="InterPro" id="IPR023333">
    <property type="entry name" value="Proteasome_suB-type"/>
</dbReference>
<dbReference type="GO" id="GO:0004298">
    <property type="term" value="F:threonine-type endopeptidase activity"/>
    <property type="evidence" value="ECO:0007669"/>
    <property type="project" value="UniProtKB-UniRule"/>
</dbReference>
<dbReference type="PANTHER" id="PTHR32194:SF0">
    <property type="entry name" value="ATP-DEPENDENT PROTEASE SUBUNIT HSLV"/>
    <property type="match status" value="1"/>
</dbReference>
<comment type="subunit">
    <text evidence="9">The 20S proteasome core is composed of 14 alpha and 14 beta subunits that assemble into four stacked heptameric rings, resulting in a barrel-shaped structure. The two inner rings, each composed of seven catalytic beta subunits, are sandwiched by two outer rings, each composed of seven alpha subunits. The catalytic chamber with the active sites is on the inside of the barrel. Has a gated structure, the ends of the cylinder being occluded by the N-termini of the alpha-subunits. Is capped at one or both ends by the proteasome regulatory ATPase, PAN.</text>
</comment>
<dbReference type="KEGG" id="oyw:OdinLCB4_004630"/>
<comment type="subcellular location">
    <subcellularLocation>
        <location evidence="9">Cytoplasm</location>
    </subcellularLocation>
</comment>
<dbReference type="GO" id="GO:0019774">
    <property type="term" value="C:proteasome core complex, beta-subunit complex"/>
    <property type="evidence" value="ECO:0007669"/>
    <property type="project" value="UniProtKB-UniRule"/>
</dbReference>
<sequence length="203" mass="21611">MAQELPEWVIGATTIGMVCSDGVVLASEKKLSLGTLIISKTVKKVFKITENIGAACAGLSSDFQALVRIIQAYANLYNLEVKKPITTRAAAKMMSNILFARKWIPLITETIVAGVDEAGPQLYTLDLIGSLIEDDFAAVGTGAKVAVGVLESKYRKNLTVVEGKELAILAVKTASERDIASGEGVDILTISKSGSEFSYTPLK</sequence>